<accession>A0A914HB91</accession>
<feature type="compositionally biased region" description="Polar residues" evidence="1">
    <location>
        <begin position="148"/>
        <end position="160"/>
    </location>
</feature>
<sequence length="207" mass="22815">MRTFLFLCAICLLVASILLETDASSKKTNKKIKKRPTSSGNAENAGSSSSWFHRDTTPQITPKPLNQSLSTSNQGHQRSTAATSPFSYTGSSSTWFRRDTTPQITPKPLNQSLSTSNQGHQRSTAAATSSSSSRLHRDTTPKIMPNPVNRSSNQGHQRSTAATSAFSRWSIYEQIKYSCVEFNVKYANGCVTSFHLVGRSGQRSWVY</sequence>
<feature type="compositionally biased region" description="Polar residues" evidence="1">
    <location>
        <begin position="57"/>
        <end position="122"/>
    </location>
</feature>
<keyword evidence="3" id="KW-1185">Reference proteome</keyword>
<organism evidence="3 4">
    <name type="scientific">Globodera rostochiensis</name>
    <name type="common">Golden nematode worm</name>
    <name type="synonym">Heterodera rostochiensis</name>
    <dbReference type="NCBI Taxonomy" id="31243"/>
    <lineage>
        <taxon>Eukaryota</taxon>
        <taxon>Metazoa</taxon>
        <taxon>Ecdysozoa</taxon>
        <taxon>Nematoda</taxon>
        <taxon>Chromadorea</taxon>
        <taxon>Rhabditida</taxon>
        <taxon>Tylenchina</taxon>
        <taxon>Tylenchomorpha</taxon>
        <taxon>Tylenchoidea</taxon>
        <taxon>Heteroderidae</taxon>
        <taxon>Heteroderinae</taxon>
        <taxon>Globodera</taxon>
    </lineage>
</organism>
<name>A0A914HB91_GLORO</name>
<feature type="compositionally biased region" description="Low complexity" evidence="1">
    <location>
        <begin position="38"/>
        <end position="50"/>
    </location>
</feature>
<keyword evidence="2" id="KW-0732">Signal</keyword>
<dbReference type="Proteomes" id="UP000887572">
    <property type="component" value="Unplaced"/>
</dbReference>
<dbReference type="WBParaSite" id="Gr19_v10_g15478.t1">
    <property type="protein sequence ID" value="Gr19_v10_g15478.t1"/>
    <property type="gene ID" value="Gr19_v10_g15478"/>
</dbReference>
<evidence type="ECO:0000313" key="3">
    <source>
        <dbReference type="Proteomes" id="UP000887572"/>
    </source>
</evidence>
<evidence type="ECO:0000256" key="2">
    <source>
        <dbReference type="SAM" id="SignalP"/>
    </source>
</evidence>
<feature type="chain" id="PRO_5037894555" evidence="2">
    <location>
        <begin position="24"/>
        <end position="207"/>
    </location>
</feature>
<evidence type="ECO:0000313" key="4">
    <source>
        <dbReference type="WBParaSite" id="Gr19_v10_g15478.t1"/>
    </source>
</evidence>
<proteinExistence type="predicted"/>
<reference evidence="4" key="1">
    <citation type="submission" date="2022-11" db="UniProtKB">
        <authorList>
            <consortium name="WormBaseParasite"/>
        </authorList>
    </citation>
    <scope>IDENTIFICATION</scope>
</reference>
<feature type="region of interest" description="Disordered" evidence="1">
    <location>
        <begin position="25"/>
        <end position="160"/>
    </location>
</feature>
<feature type="signal peptide" evidence="2">
    <location>
        <begin position="1"/>
        <end position="23"/>
    </location>
</feature>
<evidence type="ECO:0000256" key="1">
    <source>
        <dbReference type="SAM" id="MobiDB-lite"/>
    </source>
</evidence>
<protein>
    <submittedName>
        <fullName evidence="4">Uncharacterized protein</fullName>
    </submittedName>
</protein>
<feature type="compositionally biased region" description="Basic residues" evidence="1">
    <location>
        <begin position="27"/>
        <end position="36"/>
    </location>
</feature>
<dbReference type="AlphaFoldDB" id="A0A914HB91"/>
<feature type="compositionally biased region" description="Low complexity" evidence="1">
    <location>
        <begin position="123"/>
        <end position="133"/>
    </location>
</feature>